<name>A0A8S3YLT6_9EUPU</name>
<sequence length="445" mass="49988">MALQFRQPPSYQMHMFSTARDNTFSARDNNHSNRGCINMLPNISGFNDLCMTNKSDLDDVRASTLTDWTRKRPQGWTKKDVLDWIYYLVEQEQLDGSKFKGEAYRDLAGCDLCVMSKDQFLKVDPCHGNIIYDSFQCLLRQESVKNEMCRLNGGHNVPVMFNKNFTTQCRIDENNNINTNEEGYLGRQVTDICDNSHTCYTPDLTVLRSDNDIKVDLPSLGVYPISQVFELPFTEYDCSTLPFQSSTSLKQHSGVSQPINSPTMPTMTPWSVSSAEDSVTAARAFLKLEGLFPSATFPNTITPSTNTSSRSADFRMLQGFPSVSTTSTNLSRSTPCSLPGNVQKLTTDSIDLEYSSDDSSCSLSFMPPMGSPKCGDAFCSDNIVKGINDSSTQQRRLNENTVQREGRRVRTAVAAKAGNQLWKFLLELLRDPEANPRLLKWEDRN</sequence>
<accession>A0A8S3YLT6</accession>
<dbReference type="PROSITE" id="PS51433">
    <property type="entry name" value="PNT"/>
    <property type="match status" value="1"/>
</dbReference>
<dbReference type="Gene3D" id="1.10.10.10">
    <property type="entry name" value="Winged helix-like DNA-binding domain superfamily/Winged helix DNA-binding domain"/>
    <property type="match status" value="1"/>
</dbReference>
<dbReference type="GO" id="GO:0043565">
    <property type="term" value="F:sequence-specific DNA binding"/>
    <property type="evidence" value="ECO:0007669"/>
    <property type="project" value="InterPro"/>
</dbReference>
<evidence type="ECO:0000259" key="1">
    <source>
        <dbReference type="PROSITE" id="PS51433"/>
    </source>
</evidence>
<organism evidence="2 3">
    <name type="scientific">Candidula unifasciata</name>
    <dbReference type="NCBI Taxonomy" id="100452"/>
    <lineage>
        <taxon>Eukaryota</taxon>
        <taxon>Metazoa</taxon>
        <taxon>Spiralia</taxon>
        <taxon>Lophotrochozoa</taxon>
        <taxon>Mollusca</taxon>
        <taxon>Gastropoda</taxon>
        <taxon>Heterobranchia</taxon>
        <taxon>Euthyneura</taxon>
        <taxon>Panpulmonata</taxon>
        <taxon>Eupulmonata</taxon>
        <taxon>Stylommatophora</taxon>
        <taxon>Helicina</taxon>
        <taxon>Helicoidea</taxon>
        <taxon>Geomitridae</taxon>
        <taxon>Candidula</taxon>
    </lineage>
</organism>
<protein>
    <recommendedName>
        <fullName evidence="1">PNT domain-containing protein</fullName>
    </recommendedName>
</protein>
<keyword evidence="3" id="KW-1185">Reference proteome</keyword>
<dbReference type="Gene3D" id="1.10.150.50">
    <property type="entry name" value="Transcription Factor, Ets-1"/>
    <property type="match status" value="1"/>
</dbReference>
<gene>
    <name evidence="2" type="ORF">CUNI_LOCUS3665</name>
</gene>
<dbReference type="EMBL" id="CAJHNH020000496">
    <property type="protein sequence ID" value="CAG5118107.1"/>
    <property type="molecule type" value="Genomic_DNA"/>
</dbReference>
<dbReference type="InterPro" id="IPR003118">
    <property type="entry name" value="Pointed_dom"/>
</dbReference>
<dbReference type="InterPro" id="IPR013761">
    <property type="entry name" value="SAM/pointed_sf"/>
</dbReference>
<feature type="domain" description="PNT" evidence="1">
    <location>
        <begin position="55"/>
        <end position="142"/>
    </location>
</feature>
<dbReference type="OrthoDB" id="5961210at2759"/>
<comment type="caution">
    <text evidence="2">The sequence shown here is derived from an EMBL/GenBank/DDBJ whole genome shotgun (WGS) entry which is preliminary data.</text>
</comment>
<dbReference type="SMART" id="SM00251">
    <property type="entry name" value="SAM_PNT"/>
    <property type="match status" value="1"/>
</dbReference>
<dbReference type="SUPFAM" id="SSF47769">
    <property type="entry name" value="SAM/Pointed domain"/>
    <property type="match status" value="1"/>
</dbReference>
<evidence type="ECO:0000313" key="3">
    <source>
        <dbReference type="Proteomes" id="UP000678393"/>
    </source>
</evidence>
<dbReference type="AlphaFoldDB" id="A0A8S3YLT6"/>
<evidence type="ECO:0000313" key="2">
    <source>
        <dbReference type="EMBL" id="CAG5118107.1"/>
    </source>
</evidence>
<dbReference type="Proteomes" id="UP000678393">
    <property type="component" value="Unassembled WGS sequence"/>
</dbReference>
<feature type="non-terminal residue" evidence="2">
    <location>
        <position position="1"/>
    </location>
</feature>
<dbReference type="InterPro" id="IPR036388">
    <property type="entry name" value="WH-like_DNA-bd_sf"/>
</dbReference>
<reference evidence="2" key="1">
    <citation type="submission" date="2021-04" db="EMBL/GenBank/DDBJ databases">
        <authorList>
            <consortium name="Molecular Ecology Group"/>
        </authorList>
    </citation>
    <scope>NUCLEOTIDE SEQUENCE</scope>
</reference>
<dbReference type="Pfam" id="PF02198">
    <property type="entry name" value="SAM_PNT"/>
    <property type="match status" value="1"/>
</dbReference>
<proteinExistence type="predicted"/>